<gene>
    <name evidence="2" type="primary">jg12008</name>
    <name evidence="2" type="ORF">PAEG_LOCUS9890</name>
</gene>
<name>A0A8S4R3W7_9NEOP</name>
<evidence type="ECO:0000256" key="1">
    <source>
        <dbReference type="SAM" id="SignalP"/>
    </source>
</evidence>
<comment type="caution">
    <text evidence="2">The sequence shown here is derived from an EMBL/GenBank/DDBJ whole genome shotgun (WGS) entry which is preliminary data.</text>
</comment>
<dbReference type="OrthoDB" id="7435109at2759"/>
<protein>
    <submittedName>
        <fullName evidence="2">Jg12008 protein</fullName>
    </submittedName>
</protein>
<organism evidence="2 3">
    <name type="scientific">Pararge aegeria aegeria</name>
    <dbReference type="NCBI Taxonomy" id="348720"/>
    <lineage>
        <taxon>Eukaryota</taxon>
        <taxon>Metazoa</taxon>
        <taxon>Ecdysozoa</taxon>
        <taxon>Arthropoda</taxon>
        <taxon>Hexapoda</taxon>
        <taxon>Insecta</taxon>
        <taxon>Pterygota</taxon>
        <taxon>Neoptera</taxon>
        <taxon>Endopterygota</taxon>
        <taxon>Lepidoptera</taxon>
        <taxon>Glossata</taxon>
        <taxon>Ditrysia</taxon>
        <taxon>Papilionoidea</taxon>
        <taxon>Nymphalidae</taxon>
        <taxon>Satyrinae</taxon>
        <taxon>Satyrini</taxon>
        <taxon>Parargina</taxon>
        <taxon>Pararge</taxon>
    </lineage>
</organism>
<keyword evidence="3" id="KW-1185">Reference proteome</keyword>
<dbReference type="EMBL" id="CAKXAJ010024825">
    <property type="protein sequence ID" value="CAH2230705.1"/>
    <property type="molecule type" value="Genomic_DNA"/>
</dbReference>
<feature type="chain" id="PRO_5035927879" evidence="1">
    <location>
        <begin position="19"/>
        <end position="265"/>
    </location>
</feature>
<reference evidence="2" key="1">
    <citation type="submission" date="2022-03" db="EMBL/GenBank/DDBJ databases">
        <authorList>
            <person name="Lindestad O."/>
        </authorList>
    </citation>
    <scope>NUCLEOTIDE SEQUENCE</scope>
</reference>
<keyword evidence="1" id="KW-0732">Signal</keyword>
<proteinExistence type="predicted"/>
<sequence>MKACDNFVVFIFASCISAYSATVSEKLPDMIGITKEELRPIFISAGLKDTIAISAPVTYNTNTLYYLSNPKGDSIKLDINTSHFTTDYYKETSRVNYENHYNNGAIKTIVSTTKPYNFYQANLSPNIDNKHSDFTIGPLTENDHGNWVLSAYIKGNGGVLRELFQVITIEIVESIPTHAEKAKLIPGQTFEPRFLYPIHDLRSCEIIAPRTTFDRFYDRDRLHLDSCGFRIPNVTKLDEGPWNIIGVGKIVYKGNIYLEIDDENL</sequence>
<dbReference type="Proteomes" id="UP000838756">
    <property type="component" value="Unassembled WGS sequence"/>
</dbReference>
<accession>A0A8S4R3W7</accession>
<evidence type="ECO:0000313" key="2">
    <source>
        <dbReference type="EMBL" id="CAH2230705.1"/>
    </source>
</evidence>
<dbReference type="AlphaFoldDB" id="A0A8S4R3W7"/>
<evidence type="ECO:0000313" key="3">
    <source>
        <dbReference type="Proteomes" id="UP000838756"/>
    </source>
</evidence>
<feature type="signal peptide" evidence="1">
    <location>
        <begin position="1"/>
        <end position="18"/>
    </location>
</feature>